<dbReference type="Proteomes" id="UP000236291">
    <property type="component" value="Unassembled WGS sequence"/>
</dbReference>
<comment type="caution">
    <text evidence="1">The sequence shown here is derived from an EMBL/GenBank/DDBJ whole genome shotgun (WGS) entry which is preliminary data.</text>
</comment>
<evidence type="ECO:0000313" key="1">
    <source>
        <dbReference type="EMBL" id="PNX56748.1"/>
    </source>
</evidence>
<reference evidence="1 2" key="2">
    <citation type="journal article" date="2017" name="Front. Plant Sci.">
        <title>Gene Classification and Mining of Molecular Markers Useful in Red Clover (Trifolium pratense) Breeding.</title>
        <authorList>
            <person name="Istvanek J."/>
            <person name="Dluhosova J."/>
            <person name="Dluhos P."/>
            <person name="Patkova L."/>
            <person name="Nedelnik J."/>
            <person name="Repkova J."/>
        </authorList>
    </citation>
    <scope>NUCLEOTIDE SEQUENCE [LARGE SCALE GENOMIC DNA]</scope>
    <source>
        <strain evidence="2">cv. Tatra</strain>
        <tissue evidence="1">Young leaves</tissue>
    </source>
</reference>
<dbReference type="AlphaFoldDB" id="A0A2K3JRW7"/>
<protein>
    <submittedName>
        <fullName evidence="1">Uncharacterized protein</fullName>
    </submittedName>
</protein>
<evidence type="ECO:0000313" key="2">
    <source>
        <dbReference type="Proteomes" id="UP000236291"/>
    </source>
</evidence>
<proteinExistence type="predicted"/>
<accession>A0A2K3JRW7</accession>
<name>A0A2K3JRW7_TRIPR</name>
<organism evidence="1 2">
    <name type="scientific">Trifolium pratense</name>
    <name type="common">Red clover</name>
    <dbReference type="NCBI Taxonomy" id="57577"/>
    <lineage>
        <taxon>Eukaryota</taxon>
        <taxon>Viridiplantae</taxon>
        <taxon>Streptophyta</taxon>
        <taxon>Embryophyta</taxon>
        <taxon>Tracheophyta</taxon>
        <taxon>Spermatophyta</taxon>
        <taxon>Magnoliopsida</taxon>
        <taxon>eudicotyledons</taxon>
        <taxon>Gunneridae</taxon>
        <taxon>Pentapetalae</taxon>
        <taxon>rosids</taxon>
        <taxon>fabids</taxon>
        <taxon>Fabales</taxon>
        <taxon>Fabaceae</taxon>
        <taxon>Papilionoideae</taxon>
        <taxon>50 kb inversion clade</taxon>
        <taxon>NPAAA clade</taxon>
        <taxon>Hologalegina</taxon>
        <taxon>IRL clade</taxon>
        <taxon>Trifolieae</taxon>
        <taxon>Trifolium</taxon>
    </lineage>
</organism>
<feature type="non-terminal residue" evidence="1">
    <location>
        <position position="62"/>
    </location>
</feature>
<reference evidence="1 2" key="1">
    <citation type="journal article" date="2014" name="Am. J. Bot.">
        <title>Genome assembly and annotation for red clover (Trifolium pratense; Fabaceae).</title>
        <authorList>
            <person name="Istvanek J."/>
            <person name="Jaros M."/>
            <person name="Krenek A."/>
            <person name="Repkova J."/>
        </authorList>
    </citation>
    <scope>NUCLEOTIDE SEQUENCE [LARGE SCALE GENOMIC DNA]</scope>
    <source>
        <strain evidence="2">cv. Tatra</strain>
        <tissue evidence="1">Young leaves</tissue>
    </source>
</reference>
<sequence>MSFSDFIALSHGPVFRQQKLALAMAIGFMERLLQLARYKYVMTVDMSHRLGWIDDSIVKRVS</sequence>
<dbReference type="EMBL" id="ASHM01075199">
    <property type="protein sequence ID" value="PNX56748.1"/>
    <property type="molecule type" value="Genomic_DNA"/>
</dbReference>
<gene>
    <name evidence="1" type="ORF">L195_g050040</name>
</gene>